<proteinExistence type="predicted"/>
<dbReference type="InterPro" id="IPR011993">
    <property type="entry name" value="PH-like_dom_sf"/>
</dbReference>
<evidence type="ECO:0000313" key="2">
    <source>
        <dbReference type="EnsemblProtists" id="PYU1_T014403"/>
    </source>
</evidence>
<dbReference type="Proteomes" id="UP000019132">
    <property type="component" value="Unassembled WGS sequence"/>
</dbReference>
<evidence type="ECO:0000313" key="3">
    <source>
        <dbReference type="Proteomes" id="UP000019132"/>
    </source>
</evidence>
<keyword evidence="3" id="KW-1185">Reference proteome</keyword>
<dbReference type="VEuPathDB" id="FungiDB:PYU1_G014372"/>
<dbReference type="EnsemblProtists" id="PYU1_T014403">
    <property type="protein sequence ID" value="PYU1_T014403"/>
    <property type="gene ID" value="PYU1_G014372"/>
</dbReference>
<reference evidence="3" key="1">
    <citation type="journal article" date="2010" name="Genome Biol.">
        <title>Genome sequence of the necrotrophic plant pathogen Pythium ultimum reveals original pathogenicity mechanisms and effector repertoire.</title>
        <authorList>
            <person name="Levesque C.A."/>
            <person name="Brouwer H."/>
            <person name="Cano L."/>
            <person name="Hamilton J.P."/>
            <person name="Holt C."/>
            <person name="Huitema E."/>
            <person name="Raffaele S."/>
            <person name="Robideau G.P."/>
            <person name="Thines M."/>
            <person name="Win J."/>
            <person name="Zerillo M.M."/>
            <person name="Beakes G.W."/>
            <person name="Boore J.L."/>
            <person name="Busam D."/>
            <person name="Dumas B."/>
            <person name="Ferriera S."/>
            <person name="Fuerstenberg S.I."/>
            <person name="Gachon C.M."/>
            <person name="Gaulin E."/>
            <person name="Govers F."/>
            <person name="Grenville-Briggs L."/>
            <person name="Horner N."/>
            <person name="Hostetler J."/>
            <person name="Jiang R.H."/>
            <person name="Johnson J."/>
            <person name="Krajaejun T."/>
            <person name="Lin H."/>
            <person name="Meijer H.J."/>
            <person name="Moore B."/>
            <person name="Morris P."/>
            <person name="Phuntmart V."/>
            <person name="Puiu D."/>
            <person name="Shetty J."/>
            <person name="Stajich J.E."/>
            <person name="Tripathy S."/>
            <person name="Wawra S."/>
            <person name="van West P."/>
            <person name="Whitty B.R."/>
            <person name="Coutinho P.M."/>
            <person name="Henrissat B."/>
            <person name="Martin F."/>
            <person name="Thomas P.D."/>
            <person name="Tyler B.M."/>
            <person name="De Vries R.P."/>
            <person name="Kamoun S."/>
            <person name="Yandell M."/>
            <person name="Tisserat N."/>
            <person name="Buell C.R."/>
        </authorList>
    </citation>
    <scope>NUCLEOTIDE SEQUENCE</scope>
    <source>
        <strain evidence="3">DAOM:BR144</strain>
    </source>
</reference>
<name>K3XB04_GLOUD</name>
<dbReference type="HOGENOM" id="CLU_513403_0_0_1"/>
<organism evidence="2 3">
    <name type="scientific">Globisporangium ultimum (strain ATCC 200006 / CBS 805.95 / DAOM BR144)</name>
    <name type="common">Pythium ultimum</name>
    <dbReference type="NCBI Taxonomy" id="431595"/>
    <lineage>
        <taxon>Eukaryota</taxon>
        <taxon>Sar</taxon>
        <taxon>Stramenopiles</taxon>
        <taxon>Oomycota</taxon>
        <taxon>Peronosporomycetes</taxon>
        <taxon>Pythiales</taxon>
        <taxon>Pythiaceae</taxon>
        <taxon>Globisporangium</taxon>
    </lineage>
</organism>
<dbReference type="InParanoid" id="K3XB04"/>
<evidence type="ECO:0000259" key="1">
    <source>
        <dbReference type="PROSITE" id="PS50003"/>
    </source>
</evidence>
<dbReference type="eggNOG" id="ENOG502S27X">
    <property type="taxonomic scope" value="Eukaryota"/>
</dbReference>
<dbReference type="PROSITE" id="PS50003">
    <property type="entry name" value="PH_DOMAIN"/>
    <property type="match status" value="1"/>
</dbReference>
<accession>K3XB04</accession>
<dbReference type="Gene3D" id="2.30.29.30">
    <property type="entry name" value="Pleckstrin-homology domain (PH domain)/Phosphotyrosine-binding domain (PTB)"/>
    <property type="match status" value="1"/>
</dbReference>
<dbReference type="AlphaFoldDB" id="K3XB04"/>
<feature type="domain" description="PH" evidence="1">
    <location>
        <begin position="88"/>
        <end position="220"/>
    </location>
</feature>
<reference evidence="2" key="3">
    <citation type="submission" date="2015-02" db="UniProtKB">
        <authorList>
            <consortium name="EnsemblProtists"/>
        </authorList>
    </citation>
    <scope>IDENTIFICATION</scope>
    <source>
        <strain evidence="2">DAOM BR144</strain>
    </source>
</reference>
<dbReference type="InterPro" id="IPR001849">
    <property type="entry name" value="PH_domain"/>
</dbReference>
<reference evidence="3" key="2">
    <citation type="submission" date="2010-04" db="EMBL/GenBank/DDBJ databases">
        <authorList>
            <person name="Buell R."/>
            <person name="Hamilton J."/>
            <person name="Hostetler J."/>
        </authorList>
    </citation>
    <scope>NUCLEOTIDE SEQUENCE [LARGE SCALE GENOMIC DNA]</scope>
    <source>
        <strain evidence="3">DAOM:BR144</strain>
    </source>
</reference>
<dbReference type="SUPFAM" id="SSF50729">
    <property type="entry name" value="PH domain-like"/>
    <property type="match status" value="1"/>
</dbReference>
<sequence length="531" mass="59856">MQFLDQLSALEAEISSLLLFVRDAANAKSGVCKIDELLPPILRVVRVLNQHKRDQQLSVTAKVPISEHMQDLTRAMKDASAQSLLRIPVVAEGWVICAEWGTFWRNQRTEYACLCDDGILYFFTNEKRCAEYLFELARVRNGVISEPCKKNIKENAPKSQINFAKEGSDWSVRKGDTSMDTRRRHAFALFDARNKLRHILDVNTKVEADAWVTAISAELTHNQLCATLKSFFTPTDHTNTSQTNCATKTTPDPVRLRQCTGSLPQCAIFKSSQRVKFSLRWLHAQMERLKHGARQQRLKSINLNQAMKDFRRDSIQINGVVHPGTCMNQVFMALMATIRHYVLPSDIRRDVLKHGDSSKHKPLGSSYSIAAAEMVAMRLAKELLICSSRTNGGGDILDALHLVILSDHFCICPKAQTMEPIIVRLSSQPSASIGETFLVPVAEITIKMTYRIIPNDFCSNGSTNTDTVHAEQNFHDVLSDIENGNATRCQATTKIEPFDIVGTYHKKLIGNFHSWEELQGDVSIEFLPRQR</sequence>
<dbReference type="EMBL" id="GL376565">
    <property type="status" value="NOT_ANNOTATED_CDS"/>
    <property type="molecule type" value="Genomic_DNA"/>
</dbReference>
<dbReference type="STRING" id="431595.K3XB04"/>
<protein>
    <recommendedName>
        <fullName evidence="1">PH domain-containing protein</fullName>
    </recommendedName>
</protein>